<keyword evidence="1" id="KW-0223">Dioxygenase</keyword>
<dbReference type="InterPro" id="IPR014710">
    <property type="entry name" value="RmlC-like_jellyroll"/>
</dbReference>
<dbReference type="EMBL" id="JBHRST010000019">
    <property type="protein sequence ID" value="MFC3098448.1"/>
    <property type="molecule type" value="Genomic_DNA"/>
</dbReference>
<keyword evidence="2" id="KW-1185">Reference proteome</keyword>
<proteinExistence type="predicted"/>
<dbReference type="GO" id="GO:0051213">
    <property type="term" value="F:dioxygenase activity"/>
    <property type="evidence" value="ECO:0007669"/>
    <property type="project" value="UniProtKB-KW"/>
</dbReference>
<gene>
    <name evidence="1" type="ORF">ACFODU_11680</name>
</gene>
<protein>
    <submittedName>
        <fullName evidence="1">2,4'-dihydroxyacetophenone dioxygenase family protein</fullName>
    </submittedName>
</protein>
<reference evidence="2" key="1">
    <citation type="journal article" date="2019" name="Int. J. Syst. Evol. Microbiol.">
        <title>The Global Catalogue of Microorganisms (GCM) 10K type strain sequencing project: providing services to taxonomists for standard genome sequencing and annotation.</title>
        <authorList>
            <consortium name="The Broad Institute Genomics Platform"/>
            <consortium name="The Broad Institute Genome Sequencing Center for Infectious Disease"/>
            <person name="Wu L."/>
            <person name="Ma J."/>
        </authorList>
    </citation>
    <scope>NUCLEOTIDE SEQUENCE [LARGE SCALE GENOMIC DNA]</scope>
    <source>
        <strain evidence="2">KCTC 52607</strain>
    </source>
</reference>
<dbReference type="InterPro" id="IPR011051">
    <property type="entry name" value="RmlC_Cupin_sf"/>
</dbReference>
<evidence type="ECO:0000313" key="2">
    <source>
        <dbReference type="Proteomes" id="UP001595456"/>
    </source>
</evidence>
<evidence type="ECO:0000313" key="1">
    <source>
        <dbReference type="EMBL" id="MFC3098448.1"/>
    </source>
</evidence>
<dbReference type="Gene3D" id="2.60.120.10">
    <property type="entry name" value="Jelly Rolls"/>
    <property type="match status" value="1"/>
</dbReference>
<sequence length="178" mass="20068">MATMTAPPSDKAEIVDIGYPYKEIVERTSPGGRYIDALTDVDSPWVPFGDNAAIKHLAFDVRRNLYSNILWVKGPGVIGTHFHRGTITMVCLEGSVRYLEYDWVASPGGLILEVPGESHTLVTEHPNGCKLFGWMEGPIDFYDGDANLVETVDVFWMINHYETHCRDHQMKPNPKLYL</sequence>
<dbReference type="SUPFAM" id="SSF51182">
    <property type="entry name" value="RmlC-like cupins"/>
    <property type="match status" value="1"/>
</dbReference>
<keyword evidence="1" id="KW-0560">Oxidoreductase</keyword>
<dbReference type="CDD" id="cd20302">
    <property type="entry name" value="cupin_DAD"/>
    <property type="match status" value="1"/>
</dbReference>
<name>A0ABV7E7E9_9SPHN</name>
<accession>A0ABV7E7E9</accession>
<dbReference type="RefSeq" id="WP_336927279.1">
    <property type="nucleotide sequence ID" value="NZ_JBANRO010000012.1"/>
</dbReference>
<comment type="caution">
    <text evidence="1">The sequence shown here is derived from an EMBL/GenBank/DDBJ whole genome shotgun (WGS) entry which is preliminary data.</text>
</comment>
<dbReference type="Proteomes" id="UP001595456">
    <property type="component" value="Unassembled WGS sequence"/>
</dbReference>
<organism evidence="1 2">
    <name type="scientific">Alteraurantiacibacter palmitatis</name>
    <dbReference type="NCBI Taxonomy" id="2054628"/>
    <lineage>
        <taxon>Bacteria</taxon>
        <taxon>Pseudomonadati</taxon>
        <taxon>Pseudomonadota</taxon>
        <taxon>Alphaproteobacteria</taxon>
        <taxon>Sphingomonadales</taxon>
        <taxon>Erythrobacteraceae</taxon>
        <taxon>Alteraurantiacibacter</taxon>
    </lineage>
</organism>